<comment type="subcellular location">
    <subcellularLocation>
        <location evidence="1 10">Cell membrane</location>
        <topology evidence="1 10">Multi-pass membrane protein</topology>
    </subcellularLocation>
</comment>
<evidence type="ECO:0000256" key="5">
    <source>
        <dbReference type="ARBA" id="ARBA00022725"/>
    </source>
</evidence>
<feature type="transmembrane region" description="Helical" evidence="10">
    <location>
        <begin position="87"/>
        <end position="106"/>
    </location>
</feature>
<evidence type="ECO:0000256" key="7">
    <source>
        <dbReference type="ARBA" id="ARBA00023136"/>
    </source>
</evidence>
<keyword evidence="5 10" id="KW-0552">Olfaction</keyword>
<keyword evidence="6 10" id="KW-1133">Transmembrane helix</keyword>
<feature type="transmembrane region" description="Helical" evidence="10">
    <location>
        <begin position="205"/>
        <end position="224"/>
    </location>
</feature>
<dbReference type="Pfam" id="PF02949">
    <property type="entry name" value="7tm_6"/>
    <property type="match status" value="1"/>
</dbReference>
<keyword evidence="7 10" id="KW-0472">Membrane</keyword>
<dbReference type="PANTHER" id="PTHR21137:SF35">
    <property type="entry name" value="ODORANT RECEPTOR 19A-RELATED"/>
    <property type="match status" value="1"/>
</dbReference>
<keyword evidence="4 10" id="KW-0812">Transmembrane</keyword>
<evidence type="ECO:0000256" key="6">
    <source>
        <dbReference type="ARBA" id="ARBA00022989"/>
    </source>
</evidence>
<comment type="similarity">
    <text evidence="10">Belongs to the insect chemoreceptor superfamily. Heteromeric odorant receptor channel (TC 1.A.69) family.</text>
</comment>
<evidence type="ECO:0000256" key="2">
    <source>
        <dbReference type="ARBA" id="ARBA00022475"/>
    </source>
</evidence>
<name>A0ABM5JW30_DIAVI</name>
<dbReference type="GeneID" id="126881729"/>
<dbReference type="RefSeq" id="XP_050502145.1">
    <property type="nucleotide sequence ID" value="XM_050646188.1"/>
</dbReference>
<evidence type="ECO:0000313" key="11">
    <source>
        <dbReference type="EnsemblMetazoa" id="XP_050502145.1"/>
    </source>
</evidence>
<feature type="transmembrane region" description="Helical" evidence="10">
    <location>
        <begin position="52"/>
        <end position="75"/>
    </location>
</feature>
<dbReference type="EnsemblMetazoa" id="XM_050646188.1">
    <property type="protein sequence ID" value="XP_050502145.1"/>
    <property type="gene ID" value="LOC126881729"/>
</dbReference>
<comment type="caution">
    <text evidence="10">Lacks conserved residue(s) required for the propagation of feature annotation.</text>
</comment>
<evidence type="ECO:0000256" key="10">
    <source>
        <dbReference type="RuleBase" id="RU351113"/>
    </source>
</evidence>
<keyword evidence="9 10" id="KW-0807">Transducer</keyword>
<evidence type="ECO:0000256" key="8">
    <source>
        <dbReference type="ARBA" id="ARBA00023170"/>
    </source>
</evidence>
<dbReference type="Proteomes" id="UP001652700">
    <property type="component" value="Unplaced"/>
</dbReference>
<organism evidence="11 12">
    <name type="scientific">Diabrotica virgifera virgifera</name>
    <name type="common">western corn rootworm</name>
    <dbReference type="NCBI Taxonomy" id="50390"/>
    <lineage>
        <taxon>Eukaryota</taxon>
        <taxon>Metazoa</taxon>
        <taxon>Ecdysozoa</taxon>
        <taxon>Arthropoda</taxon>
        <taxon>Hexapoda</taxon>
        <taxon>Insecta</taxon>
        <taxon>Pterygota</taxon>
        <taxon>Neoptera</taxon>
        <taxon>Endopterygota</taxon>
        <taxon>Coleoptera</taxon>
        <taxon>Polyphaga</taxon>
        <taxon>Cucujiformia</taxon>
        <taxon>Chrysomeloidea</taxon>
        <taxon>Chrysomelidae</taxon>
        <taxon>Galerucinae</taxon>
        <taxon>Diabroticina</taxon>
        <taxon>Diabroticites</taxon>
        <taxon>Diabrotica</taxon>
    </lineage>
</organism>
<keyword evidence="2" id="KW-1003">Cell membrane</keyword>
<proteinExistence type="inferred from homology"/>
<evidence type="ECO:0000256" key="4">
    <source>
        <dbReference type="ARBA" id="ARBA00022692"/>
    </source>
</evidence>
<feature type="transmembrane region" description="Helical" evidence="10">
    <location>
        <begin position="145"/>
        <end position="163"/>
    </location>
</feature>
<keyword evidence="12" id="KW-1185">Reference proteome</keyword>
<keyword evidence="8 10" id="KW-0675">Receptor</keyword>
<accession>A0ABM5JW30</accession>
<reference evidence="11" key="1">
    <citation type="submission" date="2025-05" db="UniProtKB">
        <authorList>
            <consortium name="EnsemblMetazoa"/>
        </authorList>
    </citation>
    <scope>IDENTIFICATION</scope>
</reference>
<evidence type="ECO:0000256" key="1">
    <source>
        <dbReference type="ARBA" id="ARBA00004651"/>
    </source>
</evidence>
<dbReference type="PANTHER" id="PTHR21137">
    <property type="entry name" value="ODORANT RECEPTOR"/>
    <property type="match status" value="1"/>
</dbReference>
<feature type="transmembrane region" description="Helical" evidence="10">
    <location>
        <begin position="269"/>
        <end position="290"/>
    </location>
</feature>
<evidence type="ECO:0000256" key="3">
    <source>
        <dbReference type="ARBA" id="ARBA00022606"/>
    </source>
</evidence>
<keyword evidence="3 10" id="KW-0716">Sensory transduction</keyword>
<protein>
    <recommendedName>
        <fullName evidence="10">Odorant receptor</fullName>
    </recommendedName>
</protein>
<evidence type="ECO:0000313" key="12">
    <source>
        <dbReference type="Proteomes" id="UP001652700"/>
    </source>
</evidence>
<evidence type="ECO:0000256" key="9">
    <source>
        <dbReference type="ARBA" id="ARBA00023224"/>
    </source>
</evidence>
<sequence length="401" mass="47155">MNKKYKRVGKHKSSISIPLPLTNMKFFTVSLILRMFKFIGVHPKGHRNPIQLFLFLMNSFVYLSTIYLCILVFVFEKNLDLLKITDTLESLILLFHGLLTLVAAYMKHAEILDLIRDMRNFWEPDDVQDENERNANFAILKTVKIIFIYFLCFAVIPSSFFYFRPFILRKRVLAFNSYIPESIPYPILYLLETYAFVVIDFSCMAWDGFCATVIIVAYVQWRILNREIRRMLELKIESEEDKEILRKKVKRCVDHHHFLYRYSSKINDMMSNILLIFLALTVSANCIEIFKISNKPPVKEILLCVTYVGSLTNEFVIFYCIPGQLLTSEAERTDFYSYCSNWYESGIIYKKSIMRMICMMSRQKVVITAGKIVNIGMETGLQTYKVVVSYYMFLRTIQSSQ</sequence>
<dbReference type="InterPro" id="IPR004117">
    <property type="entry name" value="7tm6_olfct_rcpt"/>
</dbReference>